<dbReference type="Pfam" id="PF00078">
    <property type="entry name" value="RVT_1"/>
    <property type="match status" value="1"/>
</dbReference>
<dbReference type="PROSITE" id="PS50878">
    <property type="entry name" value="RT_POL"/>
    <property type="match status" value="1"/>
</dbReference>
<protein>
    <recommendedName>
        <fullName evidence="1">Reverse transcriptase domain-containing protein</fullName>
    </recommendedName>
</protein>
<feature type="non-terminal residue" evidence="2">
    <location>
        <position position="102"/>
    </location>
</feature>
<dbReference type="InterPro" id="IPR000477">
    <property type="entry name" value="RT_dom"/>
</dbReference>
<evidence type="ECO:0000313" key="2">
    <source>
        <dbReference type="EMBL" id="KAF9762637.1"/>
    </source>
</evidence>
<evidence type="ECO:0000313" key="3">
    <source>
        <dbReference type="Proteomes" id="UP000740883"/>
    </source>
</evidence>
<accession>A0A9P6GYK5</accession>
<proteinExistence type="predicted"/>
<reference evidence="2 3" key="1">
    <citation type="journal article" date="2020" name="Genome Biol. Evol.">
        <title>Comparative genomics of strictly vertically transmitted, feminizing microsporidia endosymbionts of amphipod crustaceans.</title>
        <authorList>
            <person name="Cormier A."/>
            <person name="Chebbi M.A."/>
            <person name="Giraud I."/>
            <person name="Wattier R."/>
            <person name="Teixeira M."/>
            <person name="Gilbert C."/>
            <person name="Rigaud T."/>
            <person name="Cordaux R."/>
        </authorList>
    </citation>
    <scope>NUCLEOTIDE SEQUENCE [LARGE SCALE GENOMIC DNA]</scope>
    <source>
        <strain evidence="2 3">Ou3-Ou53</strain>
    </source>
</reference>
<dbReference type="AlphaFoldDB" id="A0A9P6GYK5"/>
<gene>
    <name evidence="2" type="ORF">NGRA_1878</name>
</gene>
<name>A0A9P6GYK5_9MICR</name>
<organism evidence="2 3">
    <name type="scientific">Nosema granulosis</name>
    <dbReference type="NCBI Taxonomy" id="83296"/>
    <lineage>
        <taxon>Eukaryota</taxon>
        <taxon>Fungi</taxon>
        <taxon>Fungi incertae sedis</taxon>
        <taxon>Microsporidia</taxon>
        <taxon>Nosematidae</taxon>
        <taxon>Nosema</taxon>
    </lineage>
</organism>
<keyword evidence="3" id="KW-1185">Reference proteome</keyword>
<sequence length="102" mass="12006">MHLLINNFIYFMHNWNLEIRANNEVILNKQVRRGILQGDSLSLLLFVLCMDPLSKRLNSTYPMIEVKLEENHYTCNHLLFIDDLKLIATSEQTLKAMVEETK</sequence>
<dbReference type="OrthoDB" id="2194416at2759"/>
<evidence type="ECO:0000259" key="1">
    <source>
        <dbReference type="PROSITE" id="PS50878"/>
    </source>
</evidence>
<feature type="domain" description="Reverse transcriptase" evidence="1">
    <location>
        <begin position="1"/>
        <end position="102"/>
    </location>
</feature>
<dbReference type="EMBL" id="SBJO01000150">
    <property type="protein sequence ID" value="KAF9762637.1"/>
    <property type="molecule type" value="Genomic_DNA"/>
</dbReference>
<dbReference type="Proteomes" id="UP000740883">
    <property type="component" value="Unassembled WGS sequence"/>
</dbReference>
<comment type="caution">
    <text evidence="2">The sequence shown here is derived from an EMBL/GenBank/DDBJ whole genome shotgun (WGS) entry which is preliminary data.</text>
</comment>